<evidence type="ECO:0000313" key="2">
    <source>
        <dbReference type="EMBL" id="KAL1502311.1"/>
    </source>
</evidence>
<evidence type="ECO:0000313" key="3">
    <source>
        <dbReference type="Proteomes" id="UP001566132"/>
    </source>
</evidence>
<dbReference type="AlphaFoldDB" id="A0ABD1EY33"/>
<dbReference type="PANTHER" id="PTHR16317:SF1">
    <property type="entry name" value="KICSTOR COMPLEX PROTEIN ITFG2"/>
    <property type="match status" value="1"/>
</dbReference>
<protein>
    <recommendedName>
        <fullName evidence="4">KICSTOR complex protein ITFG2-like</fullName>
    </recommendedName>
</protein>
<dbReference type="InterPro" id="IPR028994">
    <property type="entry name" value="Integrin_alpha_N"/>
</dbReference>
<evidence type="ECO:0000256" key="1">
    <source>
        <dbReference type="SAM" id="MobiDB-lite"/>
    </source>
</evidence>
<accession>A0ABD1EY33</accession>
<dbReference type="Pfam" id="PF15907">
    <property type="entry name" value="Itfg2"/>
    <property type="match status" value="1"/>
</dbReference>
<feature type="compositionally biased region" description="Low complexity" evidence="1">
    <location>
        <begin position="125"/>
        <end position="144"/>
    </location>
</feature>
<dbReference type="PANTHER" id="PTHR16317">
    <property type="entry name" value="INTEGRIN ALPHA REPEAT DOMAIN-CONTAINING"/>
    <property type="match status" value="1"/>
</dbReference>
<evidence type="ECO:0008006" key="4">
    <source>
        <dbReference type="Google" id="ProtNLM"/>
    </source>
</evidence>
<organism evidence="2 3">
    <name type="scientific">Hypothenemus hampei</name>
    <name type="common">Coffee berry borer</name>
    <dbReference type="NCBI Taxonomy" id="57062"/>
    <lineage>
        <taxon>Eukaryota</taxon>
        <taxon>Metazoa</taxon>
        <taxon>Ecdysozoa</taxon>
        <taxon>Arthropoda</taxon>
        <taxon>Hexapoda</taxon>
        <taxon>Insecta</taxon>
        <taxon>Pterygota</taxon>
        <taxon>Neoptera</taxon>
        <taxon>Endopterygota</taxon>
        <taxon>Coleoptera</taxon>
        <taxon>Polyphaga</taxon>
        <taxon>Cucujiformia</taxon>
        <taxon>Curculionidae</taxon>
        <taxon>Scolytinae</taxon>
        <taxon>Hypothenemus</taxon>
    </lineage>
</organism>
<proteinExistence type="predicted"/>
<name>A0ABD1EY33_HYPHA</name>
<reference evidence="2 3" key="1">
    <citation type="submission" date="2024-05" db="EMBL/GenBank/DDBJ databases">
        <title>Genetic variation in Jamaican populations of the coffee berry borer (Hypothenemus hampei).</title>
        <authorList>
            <person name="Errbii M."/>
            <person name="Myrie A."/>
        </authorList>
    </citation>
    <scope>NUCLEOTIDE SEQUENCE [LARGE SCALE GENOMIC DNA]</scope>
    <source>
        <strain evidence="2">JA-Hopewell-2020-01-JO</strain>
        <tissue evidence="2">Whole body</tissue>
    </source>
</reference>
<sequence length="489" mass="54786">MRAISLVKKIEFEFTGNVARNALTLGDVDNDGHNELVIGNDLGEVTIFKERDKIQVISDLGFITCVSIGDICNEGKNSLVIVTSDGWCYIYEVPYEISDTSVEEDTAIDCNVKEMADEVDGQGQSSSNVPTSTTTETHSSSESTFGQKKSSLKKDIDQKNPLVCVHTQRIPTNAKNMILGDVDGDGQIEMVLGLTDRVVRSYRFVKEPIITSREQVLGSLVALNKWECAKQIGSITLHRSLDNQPSILVSQPGGTFMRIKCQTDEPDEDNLSISNGSNSEAFPGSIDYQFLGISRMRNQNISTEIIGDLMQSNDIEQEDQNRYKNRPYAVATLDGTIMLVQDEVILWAIAVDHQIFALTKLDVTGNGSDDIVVCSWDGQTYILDQEKNSVRFHLEEPVRAFHSGWYTLNVNQAPVTALVYVTFKNRVIIYYDIPLKHLICKKFEPDLVELSKLFVDKNTDSEQAIECMRRLDKKSKKNLVEYLLYEASC</sequence>
<dbReference type="InterPro" id="IPR031793">
    <property type="entry name" value="KICSTOR_ITFG2"/>
</dbReference>
<keyword evidence="3" id="KW-1185">Reference proteome</keyword>
<dbReference type="SUPFAM" id="SSF69318">
    <property type="entry name" value="Integrin alpha N-terminal domain"/>
    <property type="match status" value="1"/>
</dbReference>
<dbReference type="Proteomes" id="UP001566132">
    <property type="component" value="Unassembled WGS sequence"/>
</dbReference>
<comment type="caution">
    <text evidence="2">The sequence shown here is derived from an EMBL/GenBank/DDBJ whole genome shotgun (WGS) entry which is preliminary data.</text>
</comment>
<gene>
    <name evidence="2" type="ORF">ABEB36_007476</name>
</gene>
<dbReference type="EMBL" id="JBDJPC010000005">
    <property type="protein sequence ID" value="KAL1502311.1"/>
    <property type="molecule type" value="Genomic_DNA"/>
</dbReference>
<feature type="region of interest" description="Disordered" evidence="1">
    <location>
        <begin position="117"/>
        <end position="154"/>
    </location>
</feature>